<dbReference type="RefSeq" id="WP_189628087.1">
    <property type="nucleotide sequence ID" value="NZ_BNAF01000020.1"/>
</dbReference>
<dbReference type="Pfam" id="PF00756">
    <property type="entry name" value="Esterase"/>
    <property type="match status" value="1"/>
</dbReference>
<dbReference type="PANTHER" id="PTHR48098">
    <property type="entry name" value="ENTEROCHELIN ESTERASE-RELATED"/>
    <property type="match status" value="1"/>
</dbReference>
<dbReference type="PANTHER" id="PTHR48098:SF1">
    <property type="entry name" value="DIACYLGLYCEROL ACYLTRANSFERASE_MYCOLYLTRANSFERASE AG85A"/>
    <property type="match status" value="1"/>
</dbReference>
<name>A0ABQ3HZ34_9SPHI</name>
<dbReference type="InterPro" id="IPR029058">
    <property type="entry name" value="AB_hydrolase_fold"/>
</dbReference>
<reference evidence="3" key="1">
    <citation type="journal article" date="2019" name="Int. J. Syst. Evol. Microbiol.">
        <title>The Global Catalogue of Microorganisms (GCM) 10K type strain sequencing project: providing services to taxonomists for standard genome sequencing and annotation.</title>
        <authorList>
            <consortium name="The Broad Institute Genomics Platform"/>
            <consortium name="The Broad Institute Genome Sequencing Center for Infectious Disease"/>
            <person name="Wu L."/>
            <person name="Ma J."/>
        </authorList>
    </citation>
    <scope>NUCLEOTIDE SEQUENCE [LARGE SCALE GENOMIC DNA]</scope>
    <source>
        <strain evidence="3">CGMCC 1.12966</strain>
    </source>
</reference>
<dbReference type="SUPFAM" id="SSF53474">
    <property type="entry name" value="alpha/beta-Hydrolases"/>
    <property type="match status" value="1"/>
</dbReference>
<dbReference type="EMBL" id="BNAF01000020">
    <property type="protein sequence ID" value="GHE49489.1"/>
    <property type="molecule type" value="Genomic_DNA"/>
</dbReference>
<evidence type="ECO:0000256" key="1">
    <source>
        <dbReference type="SAM" id="SignalP"/>
    </source>
</evidence>
<accession>A0ABQ3HZ34</accession>
<gene>
    <name evidence="2" type="ORF">GCM10017764_35580</name>
</gene>
<organism evidence="2 3">
    <name type="scientific">Sphingobacterium griseoflavum</name>
    <dbReference type="NCBI Taxonomy" id="1474952"/>
    <lineage>
        <taxon>Bacteria</taxon>
        <taxon>Pseudomonadati</taxon>
        <taxon>Bacteroidota</taxon>
        <taxon>Sphingobacteriia</taxon>
        <taxon>Sphingobacteriales</taxon>
        <taxon>Sphingobacteriaceae</taxon>
        <taxon>Sphingobacterium</taxon>
    </lineage>
</organism>
<keyword evidence="1" id="KW-0732">Signal</keyword>
<dbReference type="Gene3D" id="3.40.50.1820">
    <property type="entry name" value="alpha/beta hydrolase"/>
    <property type="match status" value="1"/>
</dbReference>
<dbReference type="Proteomes" id="UP000620550">
    <property type="component" value="Unassembled WGS sequence"/>
</dbReference>
<keyword evidence="3" id="KW-1185">Reference proteome</keyword>
<dbReference type="InterPro" id="IPR000801">
    <property type="entry name" value="Esterase-like"/>
</dbReference>
<dbReference type="InterPro" id="IPR050583">
    <property type="entry name" value="Mycobacterial_A85_antigen"/>
</dbReference>
<comment type="caution">
    <text evidence="2">The sequence shown here is derived from an EMBL/GenBank/DDBJ whole genome shotgun (WGS) entry which is preliminary data.</text>
</comment>
<sequence length="292" mass="32782">MKQSLLISICLLITYATSTAQQHAGQSEVKTDTIHSEILKADRAYTIYLPKSYDTQAQRKYPILYLLHGLSGMNSNWFDKASVKQVQDQLVASGESVEMIIVSPNAGGNPETEWNGYFDMPGWNYEQFFFSELLPHIESTYRVIGDKQNRAVAGLSMGGGGSAAYGQKHADTFGSVYAMSALMAIPADRPIPQNQPAPSKRQLLTKSVIENSCVDYVNNASEAQKEQLRTVKWFVDCGDDDFLLDTNIDFLRAMRAAKIPLEFRIRDGGHDWLYWHSALYTCLPFVSRNFQP</sequence>
<evidence type="ECO:0000313" key="2">
    <source>
        <dbReference type="EMBL" id="GHE49489.1"/>
    </source>
</evidence>
<proteinExistence type="predicted"/>
<protein>
    <submittedName>
        <fullName evidence="2">Endo-1,4-beta-xylanase</fullName>
    </submittedName>
</protein>
<feature type="signal peptide" evidence="1">
    <location>
        <begin position="1"/>
        <end position="20"/>
    </location>
</feature>
<feature type="chain" id="PRO_5045081983" evidence="1">
    <location>
        <begin position="21"/>
        <end position="292"/>
    </location>
</feature>
<evidence type="ECO:0000313" key="3">
    <source>
        <dbReference type="Proteomes" id="UP000620550"/>
    </source>
</evidence>